<dbReference type="GO" id="GO:0000045">
    <property type="term" value="P:autophagosome assembly"/>
    <property type="evidence" value="ECO:0007669"/>
    <property type="project" value="TreeGrafter"/>
</dbReference>
<keyword evidence="2" id="KW-1185">Reference proteome</keyword>
<dbReference type="GO" id="GO:0097629">
    <property type="term" value="C:extrinsic component of omegasome membrane"/>
    <property type="evidence" value="ECO:0007669"/>
    <property type="project" value="TreeGrafter"/>
</dbReference>
<dbReference type="GO" id="GO:0009267">
    <property type="term" value="P:cellular response to starvation"/>
    <property type="evidence" value="ECO:0007669"/>
    <property type="project" value="TreeGrafter"/>
</dbReference>
<sequence>MEITSFGNTRQSGILHKCDSLIVRDALASDFIMPCNLTRCPGCRTQAELLCPQCIYSHYINIHKLKERYKKRLHEKSNLCDSIRKEIFSQMNIQADIRRLQKSIAEKRVLLAKKRDRISRINGHINVVSLNLPKAAQNVETLDKKIKMHLLRISSATEENLKQKEEALSLETKLFAERLTLVGGLTKLFPLEEIEKMSGSFAEELRIQNQLEEASSSDIRKWDARRITNPSKRQSTKFFKIRNCEISDNCEYNLLGNELGTGSLILTNRSAHAFAAFIYLCHFVNILATIFDIILPYKITLHELCAYDKWTKELFETDVFKVNANVLQLCCSLGISSNETEFKRPFANILKLLSVLQRRPCQKMPVTFFLEKHSETIRNALLEIRWEERRQELDLVSLEDDWVKID</sequence>
<dbReference type="AlphaFoldDB" id="A0A914DPU6"/>
<dbReference type="Pfam" id="PF10186">
    <property type="entry name" value="ATG14"/>
    <property type="match status" value="1"/>
</dbReference>
<dbReference type="Proteomes" id="UP000887540">
    <property type="component" value="Unplaced"/>
</dbReference>
<evidence type="ECO:0000256" key="1">
    <source>
        <dbReference type="ARBA" id="ARBA00023054"/>
    </source>
</evidence>
<organism evidence="2 3">
    <name type="scientific">Acrobeloides nanus</name>
    <dbReference type="NCBI Taxonomy" id="290746"/>
    <lineage>
        <taxon>Eukaryota</taxon>
        <taxon>Metazoa</taxon>
        <taxon>Ecdysozoa</taxon>
        <taxon>Nematoda</taxon>
        <taxon>Chromadorea</taxon>
        <taxon>Rhabditida</taxon>
        <taxon>Tylenchina</taxon>
        <taxon>Cephalobomorpha</taxon>
        <taxon>Cephaloboidea</taxon>
        <taxon>Cephalobidae</taxon>
        <taxon>Acrobeloides</taxon>
    </lineage>
</organism>
<protein>
    <submittedName>
        <fullName evidence="3">Uncharacterized protein</fullName>
    </submittedName>
</protein>
<dbReference type="InterPro" id="IPR018791">
    <property type="entry name" value="UV_resistance/autophagy_Atg14"/>
</dbReference>
<dbReference type="PANTHER" id="PTHR13664:SF0">
    <property type="entry name" value="BECLIN 1-ASSOCIATED AUTOPHAGY-RELATED KEY REGULATOR"/>
    <property type="match status" value="1"/>
</dbReference>
<accession>A0A914DPU6</accession>
<dbReference type="GO" id="GO:0097632">
    <property type="term" value="C:extrinsic component of phagophore assembly site membrane"/>
    <property type="evidence" value="ECO:0007669"/>
    <property type="project" value="TreeGrafter"/>
</dbReference>
<dbReference type="GO" id="GO:0000423">
    <property type="term" value="P:mitophagy"/>
    <property type="evidence" value="ECO:0007669"/>
    <property type="project" value="TreeGrafter"/>
</dbReference>
<evidence type="ECO:0000313" key="3">
    <source>
        <dbReference type="WBParaSite" id="ACRNAN_scaffold3529.g10695.t1"/>
    </source>
</evidence>
<proteinExistence type="predicted"/>
<reference evidence="3" key="1">
    <citation type="submission" date="2022-11" db="UniProtKB">
        <authorList>
            <consortium name="WormBaseParasite"/>
        </authorList>
    </citation>
    <scope>IDENTIFICATION</scope>
</reference>
<dbReference type="GO" id="GO:0005776">
    <property type="term" value="C:autophagosome"/>
    <property type="evidence" value="ECO:0007669"/>
    <property type="project" value="TreeGrafter"/>
</dbReference>
<dbReference type="PANTHER" id="PTHR13664">
    <property type="entry name" value="BECLIN 1-ASSOCIATED AUTOPHAGY-RELATED KEY REGULATOR"/>
    <property type="match status" value="1"/>
</dbReference>
<name>A0A914DPU6_9BILA</name>
<dbReference type="GO" id="GO:0043495">
    <property type="term" value="F:protein-membrane adaptor activity"/>
    <property type="evidence" value="ECO:0007669"/>
    <property type="project" value="TreeGrafter"/>
</dbReference>
<dbReference type="GO" id="GO:0035014">
    <property type="term" value="F:phosphatidylinositol 3-kinase regulator activity"/>
    <property type="evidence" value="ECO:0007669"/>
    <property type="project" value="TreeGrafter"/>
</dbReference>
<dbReference type="GO" id="GO:0016240">
    <property type="term" value="P:autophagosome membrane docking"/>
    <property type="evidence" value="ECO:0007669"/>
    <property type="project" value="TreeGrafter"/>
</dbReference>
<dbReference type="GO" id="GO:0035032">
    <property type="term" value="C:phosphatidylinositol 3-kinase complex, class III"/>
    <property type="evidence" value="ECO:0007669"/>
    <property type="project" value="TreeGrafter"/>
</dbReference>
<keyword evidence="1" id="KW-0175">Coiled coil</keyword>
<evidence type="ECO:0000313" key="2">
    <source>
        <dbReference type="Proteomes" id="UP000887540"/>
    </source>
</evidence>
<dbReference type="WBParaSite" id="ACRNAN_scaffold3529.g10695.t1">
    <property type="protein sequence ID" value="ACRNAN_scaffold3529.g10695.t1"/>
    <property type="gene ID" value="ACRNAN_scaffold3529.g10695"/>
</dbReference>